<evidence type="ECO:0000313" key="2">
    <source>
        <dbReference type="EMBL" id="PPQ94172.1"/>
    </source>
</evidence>
<comment type="caution">
    <text evidence="2">The sequence shown here is derived from an EMBL/GenBank/DDBJ whole genome shotgun (WGS) entry which is preliminary data.</text>
</comment>
<protein>
    <submittedName>
        <fullName evidence="2">Uncharacterized protein</fullName>
    </submittedName>
</protein>
<dbReference type="EMBL" id="NHYD01000437">
    <property type="protein sequence ID" value="PPQ94172.1"/>
    <property type="molecule type" value="Genomic_DNA"/>
</dbReference>
<name>A0A409XTL5_PSICY</name>
<reference evidence="2 3" key="1">
    <citation type="journal article" date="2018" name="Evol. Lett.">
        <title>Horizontal gene cluster transfer increased hallucinogenic mushroom diversity.</title>
        <authorList>
            <person name="Reynolds H.T."/>
            <person name="Vijayakumar V."/>
            <person name="Gluck-Thaler E."/>
            <person name="Korotkin H.B."/>
            <person name="Matheny P.B."/>
            <person name="Slot J.C."/>
        </authorList>
    </citation>
    <scope>NUCLEOTIDE SEQUENCE [LARGE SCALE GENOMIC DNA]</scope>
    <source>
        <strain evidence="2 3">2631</strain>
    </source>
</reference>
<keyword evidence="3" id="KW-1185">Reference proteome</keyword>
<gene>
    <name evidence="2" type="ORF">CVT25_003757</name>
</gene>
<feature type="region of interest" description="Disordered" evidence="1">
    <location>
        <begin position="1"/>
        <end position="20"/>
    </location>
</feature>
<evidence type="ECO:0000313" key="3">
    <source>
        <dbReference type="Proteomes" id="UP000283269"/>
    </source>
</evidence>
<evidence type="ECO:0000256" key="1">
    <source>
        <dbReference type="SAM" id="MobiDB-lite"/>
    </source>
</evidence>
<dbReference type="AlphaFoldDB" id="A0A409XTL5"/>
<proteinExistence type="predicted"/>
<accession>A0A409XTL5</accession>
<dbReference type="InParanoid" id="A0A409XTL5"/>
<organism evidence="2 3">
    <name type="scientific">Psilocybe cyanescens</name>
    <dbReference type="NCBI Taxonomy" id="93625"/>
    <lineage>
        <taxon>Eukaryota</taxon>
        <taxon>Fungi</taxon>
        <taxon>Dikarya</taxon>
        <taxon>Basidiomycota</taxon>
        <taxon>Agaricomycotina</taxon>
        <taxon>Agaricomycetes</taxon>
        <taxon>Agaricomycetidae</taxon>
        <taxon>Agaricales</taxon>
        <taxon>Agaricineae</taxon>
        <taxon>Strophariaceae</taxon>
        <taxon>Psilocybe</taxon>
    </lineage>
</organism>
<sequence>MIIPGSFQRTPIRDTKRPSQHTAILHTPSWLGFASARSFITSSPTTTPFNCNARTSFELHRRLVGFVVFPFLKLSLQIFDENLGGLPTQADTEARITGNYGCGSEKVDMGMGVDEVGPGTEEIVPSFTPPLYDPLQLTLK</sequence>
<dbReference type="Proteomes" id="UP000283269">
    <property type="component" value="Unassembled WGS sequence"/>
</dbReference>